<dbReference type="SUPFAM" id="SSF52091">
    <property type="entry name" value="SpoIIaa-like"/>
    <property type="match status" value="1"/>
</dbReference>
<dbReference type="EMBL" id="JACCBN010000001">
    <property type="protein sequence ID" value="NYD37535.1"/>
    <property type="molecule type" value="Genomic_DNA"/>
</dbReference>
<proteinExistence type="predicted"/>
<evidence type="ECO:0000313" key="2">
    <source>
        <dbReference type="Proteomes" id="UP000535890"/>
    </source>
</evidence>
<dbReference type="InterPro" id="IPR036513">
    <property type="entry name" value="STAS_dom_sf"/>
</dbReference>
<sequence>MTPTPRRLVLAGGLDIREMSNLTEYRGRLHSTGVRALELDLSAVTSCDRHGLEGLLALAERGDGLVVVVTGARWRHFIGMLGAADVREVRRLHAAARTLVDRRAASE</sequence>
<dbReference type="Gene3D" id="3.30.750.24">
    <property type="entry name" value="STAS domain"/>
    <property type="match status" value="1"/>
</dbReference>
<dbReference type="RefSeq" id="WP_179795085.1">
    <property type="nucleotide sequence ID" value="NZ_BAABHP010000025.1"/>
</dbReference>
<keyword evidence="2" id="KW-1185">Reference proteome</keyword>
<reference evidence="1 2" key="1">
    <citation type="submission" date="2020-07" db="EMBL/GenBank/DDBJ databases">
        <title>Sequencing the genomes of 1000 actinobacteria strains.</title>
        <authorList>
            <person name="Klenk H.-P."/>
        </authorList>
    </citation>
    <scope>NUCLEOTIDE SEQUENCE [LARGE SCALE GENOMIC DNA]</scope>
    <source>
        <strain evidence="1 2">DSM 45772</strain>
    </source>
</reference>
<dbReference type="AlphaFoldDB" id="A0A7Y9DY49"/>
<evidence type="ECO:0000313" key="1">
    <source>
        <dbReference type="EMBL" id="NYD37535.1"/>
    </source>
</evidence>
<dbReference type="Proteomes" id="UP000535890">
    <property type="component" value="Unassembled WGS sequence"/>
</dbReference>
<comment type="caution">
    <text evidence="1">The sequence shown here is derived from an EMBL/GenBank/DDBJ whole genome shotgun (WGS) entry which is preliminary data.</text>
</comment>
<gene>
    <name evidence="1" type="ORF">BJ983_003637</name>
</gene>
<protein>
    <submittedName>
        <fullName evidence="1">ABC-type transporter Mla MlaB component</fullName>
    </submittedName>
</protein>
<organism evidence="1 2">
    <name type="scientific">Actinomycetospora corticicola</name>
    <dbReference type="NCBI Taxonomy" id="663602"/>
    <lineage>
        <taxon>Bacteria</taxon>
        <taxon>Bacillati</taxon>
        <taxon>Actinomycetota</taxon>
        <taxon>Actinomycetes</taxon>
        <taxon>Pseudonocardiales</taxon>
        <taxon>Pseudonocardiaceae</taxon>
        <taxon>Actinomycetospora</taxon>
    </lineage>
</organism>
<name>A0A7Y9DY49_9PSEU</name>
<accession>A0A7Y9DY49</accession>